<evidence type="ECO:0000313" key="3">
    <source>
        <dbReference type="Proteomes" id="UP000799536"/>
    </source>
</evidence>
<name>A0A9P4JKC1_9PLEO</name>
<proteinExistence type="predicted"/>
<evidence type="ECO:0000313" key="2">
    <source>
        <dbReference type="EMBL" id="KAF2199736.1"/>
    </source>
</evidence>
<sequence length="116" mass="13439">MRLLQRSNSDEVTLTEDLTLNETIPPYAILSHTWSSNTEEEVTFKELINGAGKNKPGYEKIRFCGEQAAQDDLEYFWVDTCCINKENKPELSQAIASMFHWYRNSTRCYVYLSDVS</sequence>
<reference evidence="2" key="1">
    <citation type="journal article" date="2020" name="Stud. Mycol.">
        <title>101 Dothideomycetes genomes: a test case for predicting lifestyles and emergence of pathogens.</title>
        <authorList>
            <person name="Haridas S."/>
            <person name="Albert R."/>
            <person name="Binder M."/>
            <person name="Bloem J."/>
            <person name="Labutti K."/>
            <person name="Salamov A."/>
            <person name="Andreopoulos B."/>
            <person name="Baker S."/>
            <person name="Barry K."/>
            <person name="Bills G."/>
            <person name="Bluhm B."/>
            <person name="Cannon C."/>
            <person name="Castanera R."/>
            <person name="Culley D."/>
            <person name="Daum C."/>
            <person name="Ezra D."/>
            <person name="Gonzalez J."/>
            <person name="Henrissat B."/>
            <person name="Kuo A."/>
            <person name="Liang C."/>
            <person name="Lipzen A."/>
            <person name="Lutzoni F."/>
            <person name="Magnuson J."/>
            <person name="Mondo S."/>
            <person name="Nolan M."/>
            <person name="Ohm R."/>
            <person name="Pangilinan J."/>
            <person name="Park H.-J."/>
            <person name="Ramirez L."/>
            <person name="Alfaro M."/>
            <person name="Sun H."/>
            <person name="Tritt A."/>
            <person name="Yoshinaga Y."/>
            <person name="Zwiers L.-H."/>
            <person name="Turgeon B."/>
            <person name="Goodwin S."/>
            <person name="Spatafora J."/>
            <person name="Crous P."/>
            <person name="Grigoriev I."/>
        </authorList>
    </citation>
    <scope>NUCLEOTIDE SEQUENCE</scope>
    <source>
        <strain evidence="2">ATCC 74209</strain>
    </source>
</reference>
<protein>
    <recommendedName>
        <fullName evidence="1">Heterokaryon incompatibility domain-containing protein</fullName>
    </recommendedName>
</protein>
<dbReference type="PANTHER" id="PTHR10622:SF11">
    <property type="entry name" value="HET-DOMAIN-CONTAINING PROTEIN"/>
    <property type="match status" value="1"/>
</dbReference>
<gene>
    <name evidence="2" type="ORF">GQ43DRAFT_343313</name>
</gene>
<dbReference type="Pfam" id="PF06985">
    <property type="entry name" value="HET"/>
    <property type="match status" value="1"/>
</dbReference>
<evidence type="ECO:0000259" key="1">
    <source>
        <dbReference type="Pfam" id="PF06985"/>
    </source>
</evidence>
<dbReference type="Proteomes" id="UP000799536">
    <property type="component" value="Unassembled WGS sequence"/>
</dbReference>
<organism evidence="2 3">
    <name type="scientific">Delitschia confertaspora ATCC 74209</name>
    <dbReference type="NCBI Taxonomy" id="1513339"/>
    <lineage>
        <taxon>Eukaryota</taxon>
        <taxon>Fungi</taxon>
        <taxon>Dikarya</taxon>
        <taxon>Ascomycota</taxon>
        <taxon>Pezizomycotina</taxon>
        <taxon>Dothideomycetes</taxon>
        <taxon>Pleosporomycetidae</taxon>
        <taxon>Pleosporales</taxon>
        <taxon>Delitschiaceae</taxon>
        <taxon>Delitschia</taxon>
    </lineage>
</organism>
<keyword evidence="3" id="KW-1185">Reference proteome</keyword>
<accession>A0A9P4JKC1</accession>
<dbReference type="EMBL" id="ML994059">
    <property type="protein sequence ID" value="KAF2199736.1"/>
    <property type="molecule type" value="Genomic_DNA"/>
</dbReference>
<feature type="non-terminal residue" evidence="2">
    <location>
        <position position="116"/>
    </location>
</feature>
<dbReference type="InterPro" id="IPR010730">
    <property type="entry name" value="HET"/>
</dbReference>
<dbReference type="AlphaFoldDB" id="A0A9P4JKC1"/>
<feature type="domain" description="Heterokaryon incompatibility" evidence="1">
    <location>
        <begin position="27"/>
        <end position="114"/>
    </location>
</feature>
<dbReference type="PANTHER" id="PTHR10622">
    <property type="entry name" value="HET DOMAIN-CONTAINING PROTEIN"/>
    <property type="match status" value="1"/>
</dbReference>
<comment type="caution">
    <text evidence="2">The sequence shown here is derived from an EMBL/GenBank/DDBJ whole genome shotgun (WGS) entry which is preliminary data.</text>
</comment>
<dbReference type="OrthoDB" id="674604at2759"/>